<proteinExistence type="predicted"/>
<keyword evidence="1" id="KW-0732">Signal</keyword>
<evidence type="ECO:0000256" key="1">
    <source>
        <dbReference type="SAM" id="SignalP"/>
    </source>
</evidence>
<reference evidence="2" key="1">
    <citation type="submission" date="2019-12" db="EMBL/GenBank/DDBJ databases">
        <title>An insight into the sialome of adult female Ixodes ricinus ticks feeding for 6 days.</title>
        <authorList>
            <person name="Perner J."/>
            <person name="Ribeiro J.M.C."/>
        </authorList>
    </citation>
    <scope>NUCLEOTIDE SEQUENCE</scope>
    <source>
        <strain evidence="2">Semi-engorged</strain>
        <tissue evidence="2">Salivary glands</tissue>
    </source>
</reference>
<feature type="chain" id="PRO_5025328414" evidence="1">
    <location>
        <begin position="22"/>
        <end position="140"/>
    </location>
</feature>
<dbReference type="AlphaFoldDB" id="A0A6B0UTH1"/>
<name>A0A6B0UTH1_IXORI</name>
<organism evidence="2">
    <name type="scientific">Ixodes ricinus</name>
    <name type="common">Common tick</name>
    <name type="synonym">Acarus ricinus</name>
    <dbReference type="NCBI Taxonomy" id="34613"/>
    <lineage>
        <taxon>Eukaryota</taxon>
        <taxon>Metazoa</taxon>
        <taxon>Ecdysozoa</taxon>
        <taxon>Arthropoda</taxon>
        <taxon>Chelicerata</taxon>
        <taxon>Arachnida</taxon>
        <taxon>Acari</taxon>
        <taxon>Parasitiformes</taxon>
        <taxon>Ixodida</taxon>
        <taxon>Ixodoidea</taxon>
        <taxon>Ixodidae</taxon>
        <taxon>Ixodinae</taxon>
        <taxon>Ixodes</taxon>
    </lineage>
</organism>
<sequence length="140" mass="15316">MANSVGAGVLALGAMVPSLTGDGAGPTPSEFLEVMGQVSQMGKCKMVGKAYSFAWRNELMKAVKTYAAFKELVLKRYDNEPDSLKLETYLSARQEANEGVRCFASRLRGLVVKTFCRYEGAYAEQVDAAAQSMLLRQLLF</sequence>
<dbReference type="EMBL" id="GIFC01010909">
    <property type="protein sequence ID" value="MXU92992.1"/>
    <property type="molecule type" value="Transcribed_RNA"/>
</dbReference>
<evidence type="ECO:0000313" key="2">
    <source>
        <dbReference type="EMBL" id="MXU92992.1"/>
    </source>
</evidence>
<feature type="signal peptide" evidence="1">
    <location>
        <begin position="1"/>
        <end position="21"/>
    </location>
</feature>
<accession>A0A6B0UTH1</accession>
<protein>
    <submittedName>
        <fullName evidence="2">Putative secreted protein</fullName>
    </submittedName>
</protein>